<comment type="similarity">
    <text evidence="2 6">Belongs to the ABC-3 integral membrane protein family.</text>
</comment>
<keyword evidence="4 7" id="KW-1133">Transmembrane helix</keyword>
<dbReference type="InterPro" id="IPR001626">
    <property type="entry name" value="ABC_TroCD"/>
</dbReference>
<evidence type="ECO:0000256" key="4">
    <source>
        <dbReference type="ARBA" id="ARBA00022989"/>
    </source>
</evidence>
<evidence type="ECO:0000256" key="2">
    <source>
        <dbReference type="ARBA" id="ARBA00008034"/>
    </source>
</evidence>
<protein>
    <submittedName>
        <fullName evidence="8">Metal ABC transporter permease</fullName>
    </submittedName>
</protein>
<feature type="transmembrane region" description="Helical" evidence="7">
    <location>
        <begin position="241"/>
        <end position="259"/>
    </location>
</feature>
<dbReference type="OrthoDB" id="2375762at2"/>
<keyword evidence="6" id="KW-0813">Transport</keyword>
<dbReference type="InterPro" id="IPR037294">
    <property type="entry name" value="ABC_BtuC-like"/>
</dbReference>
<evidence type="ECO:0000256" key="5">
    <source>
        <dbReference type="ARBA" id="ARBA00023136"/>
    </source>
</evidence>
<reference evidence="8 9" key="1">
    <citation type="submission" date="2019-09" db="EMBL/GenBank/DDBJ databases">
        <title>Genome sequencing of strain KACC 21233.</title>
        <authorList>
            <person name="Heo J."/>
            <person name="Kim S.-J."/>
            <person name="Kim J.-S."/>
            <person name="Hong S.-B."/>
            <person name="Kwon S.-W."/>
        </authorList>
    </citation>
    <scope>NUCLEOTIDE SEQUENCE [LARGE SCALE GENOMIC DNA]</scope>
    <source>
        <strain evidence="8 9">KACC 21233</strain>
    </source>
</reference>
<feature type="transmembrane region" description="Helical" evidence="7">
    <location>
        <begin position="85"/>
        <end position="106"/>
    </location>
</feature>
<organism evidence="8 9">
    <name type="scientific">Acetobacter vaccinii</name>
    <dbReference type="NCBI Taxonomy" id="2592655"/>
    <lineage>
        <taxon>Bacteria</taxon>
        <taxon>Pseudomonadati</taxon>
        <taxon>Pseudomonadota</taxon>
        <taxon>Alphaproteobacteria</taxon>
        <taxon>Acetobacterales</taxon>
        <taxon>Acetobacteraceae</taxon>
        <taxon>Acetobacter</taxon>
    </lineage>
</organism>
<dbReference type="EMBL" id="CP043506">
    <property type="protein sequence ID" value="QEO16783.1"/>
    <property type="molecule type" value="Genomic_DNA"/>
</dbReference>
<keyword evidence="3 6" id="KW-0812">Transmembrane</keyword>
<sequence length="267" mass="27301">MLHYEFMRAAFAAAFLVSAVCGPVGWFLVLRGQGFASHALAHVGFAGAAAALLAGQPALLGFGAGSVVSGVAMGVAGGRVMGRDVMIGLVLSLAMGTGALCLHFLTRSASAATTLLFGDILGISPSMVWTLLLLSLACLGALACMARPLLFATLQPEVAEARGVPLRLMDIMFLALVAVATAECAQITGVLLVFTLMIAPAAAIVRLGVGPVGGMVASAGLAVVESWVGLVLSWYTGWPAVFWIAVLGCTGFGLALGLAHMRQRSMR</sequence>
<evidence type="ECO:0000256" key="6">
    <source>
        <dbReference type="RuleBase" id="RU003943"/>
    </source>
</evidence>
<evidence type="ECO:0000313" key="8">
    <source>
        <dbReference type="EMBL" id="QEO16783.1"/>
    </source>
</evidence>
<evidence type="ECO:0000256" key="3">
    <source>
        <dbReference type="ARBA" id="ARBA00022692"/>
    </source>
</evidence>
<dbReference type="Proteomes" id="UP000324536">
    <property type="component" value="Chromosome"/>
</dbReference>
<proteinExistence type="inferred from homology"/>
<dbReference type="Pfam" id="PF00950">
    <property type="entry name" value="ABC-3"/>
    <property type="match status" value="1"/>
</dbReference>
<evidence type="ECO:0000313" key="9">
    <source>
        <dbReference type="Proteomes" id="UP000324536"/>
    </source>
</evidence>
<dbReference type="AlphaFoldDB" id="A0A5C1YLD5"/>
<accession>A0A5C1YLD5</accession>
<dbReference type="GO" id="GO:0010043">
    <property type="term" value="P:response to zinc ion"/>
    <property type="evidence" value="ECO:0007669"/>
    <property type="project" value="TreeGrafter"/>
</dbReference>
<comment type="subcellular location">
    <subcellularLocation>
        <location evidence="6">Cell membrane</location>
        <topology evidence="6">Multi-pass membrane protein</topology>
    </subcellularLocation>
    <subcellularLocation>
        <location evidence="1">Membrane</location>
        <topology evidence="1">Multi-pass membrane protein</topology>
    </subcellularLocation>
</comment>
<dbReference type="Gene3D" id="1.10.3470.10">
    <property type="entry name" value="ABC transporter involved in vitamin B12 uptake, BtuC"/>
    <property type="match status" value="1"/>
</dbReference>
<feature type="transmembrane region" description="Helical" evidence="7">
    <location>
        <begin position="126"/>
        <end position="152"/>
    </location>
</feature>
<dbReference type="PANTHER" id="PTHR30477">
    <property type="entry name" value="ABC-TRANSPORTER METAL-BINDING PROTEIN"/>
    <property type="match status" value="1"/>
</dbReference>
<name>A0A5C1YLD5_9PROT</name>
<keyword evidence="9" id="KW-1185">Reference proteome</keyword>
<dbReference type="GO" id="GO:0055085">
    <property type="term" value="P:transmembrane transport"/>
    <property type="evidence" value="ECO:0007669"/>
    <property type="project" value="InterPro"/>
</dbReference>
<keyword evidence="5 7" id="KW-0472">Membrane</keyword>
<evidence type="ECO:0000256" key="7">
    <source>
        <dbReference type="SAM" id="Phobius"/>
    </source>
</evidence>
<gene>
    <name evidence="8" type="ORF">FLP30_02600</name>
</gene>
<dbReference type="RefSeq" id="WP_149278463.1">
    <property type="nucleotide sequence ID" value="NZ_CP043506.1"/>
</dbReference>
<feature type="transmembrane region" description="Helical" evidence="7">
    <location>
        <begin position="6"/>
        <end position="28"/>
    </location>
</feature>
<dbReference type="SUPFAM" id="SSF81345">
    <property type="entry name" value="ABC transporter involved in vitamin B12 uptake, BtuC"/>
    <property type="match status" value="1"/>
</dbReference>
<dbReference type="GO" id="GO:0043190">
    <property type="term" value="C:ATP-binding cassette (ABC) transporter complex"/>
    <property type="evidence" value="ECO:0007669"/>
    <property type="project" value="InterPro"/>
</dbReference>
<dbReference type="KEGG" id="acek:FLP30_02600"/>
<dbReference type="PANTHER" id="PTHR30477:SF0">
    <property type="entry name" value="METAL TRANSPORT SYSTEM MEMBRANE PROTEIN TM_0125-RELATED"/>
    <property type="match status" value="1"/>
</dbReference>
<evidence type="ECO:0000256" key="1">
    <source>
        <dbReference type="ARBA" id="ARBA00004141"/>
    </source>
</evidence>